<keyword evidence="1" id="KW-0175">Coiled coil</keyword>
<sequence length="82" mass="9873">HEINGPIIYLWHMRDSINQEEQRSRQLAERLLQQSQLEQRLRAQLEHVKAEKAIIQANRLERQKQEAAIREAEFQAAMDRER</sequence>
<feature type="domain" description="CPC1/SPEF2" evidence="2">
    <location>
        <begin position="31"/>
        <end position="82"/>
    </location>
</feature>
<dbReference type="PANTHER" id="PTHR14919:SF0">
    <property type="entry name" value="SPERM FLAGELLAR PROTEIN 2"/>
    <property type="match status" value="1"/>
</dbReference>
<name>A0A1S8WNQ9_OPIVI</name>
<organism evidence="3 4">
    <name type="scientific">Opisthorchis viverrini</name>
    <name type="common">Southeast Asian liver fluke</name>
    <dbReference type="NCBI Taxonomy" id="6198"/>
    <lineage>
        <taxon>Eukaryota</taxon>
        <taxon>Metazoa</taxon>
        <taxon>Spiralia</taxon>
        <taxon>Lophotrochozoa</taxon>
        <taxon>Platyhelminthes</taxon>
        <taxon>Trematoda</taxon>
        <taxon>Digenea</taxon>
        <taxon>Opisthorchiida</taxon>
        <taxon>Opisthorchiata</taxon>
        <taxon>Opisthorchiidae</taxon>
        <taxon>Opisthorchis</taxon>
    </lineage>
</organism>
<keyword evidence="4" id="KW-1185">Reference proteome</keyword>
<protein>
    <recommendedName>
        <fullName evidence="2">CPC1/SPEF2 domain-containing protein</fullName>
    </recommendedName>
</protein>
<dbReference type="Proteomes" id="UP000243686">
    <property type="component" value="Unassembled WGS sequence"/>
</dbReference>
<dbReference type="EMBL" id="KV899207">
    <property type="protein sequence ID" value="OON16025.1"/>
    <property type="molecule type" value="Genomic_DNA"/>
</dbReference>
<evidence type="ECO:0000259" key="2">
    <source>
        <dbReference type="Pfam" id="PF22946"/>
    </source>
</evidence>
<dbReference type="AlphaFoldDB" id="A0A1S8WNQ9"/>
<dbReference type="PANTHER" id="PTHR14919">
    <property type="entry name" value="KPL2-RELATED"/>
    <property type="match status" value="1"/>
</dbReference>
<dbReference type="Pfam" id="PF22946">
    <property type="entry name" value="SPEF2_D5"/>
    <property type="match status" value="1"/>
</dbReference>
<feature type="non-terminal residue" evidence="3">
    <location>
        <position position="82"/>
    </location>
</feature>
<evidence type="ECO:0000313" key="4">
    <source>
        <dbReference type="Proteomes" id="UP000243686"/>
    </source>
</evidence>
<dbReference type="InterPro" id="IPR054517">
    <property type="entry name" value="SPEF2_D5"/>
</dbReference>
<proteinExistence type="predicted"/>
<evidence type="ECO:0000256" key="1">
    <source>
        <dbReference type="SAM" id="Coils"/>
    </source>
</evidence>
<feature type="non-terminal residue" evidence="3">
    <location>
        <position position="1"/>
    </location>
</feature>
<accession>A0A1S8WNQ9</accession>
<gene>
    <name evidence="3" type="ORF">X801_08165</name>
</gene>
<evidence type="ECO:0000313" key="3">
    <source>
        <dbReference type="EMBL" id="OON16025.1"/>
    </source>
</evidence>
<dbReference type="InterPro" id="IPR052634">
    <property type="entry name" value="Sperm_flagellar-bone_growth"/>
</dbReference>
<feature type="coiled-coil region" evidence="1">
    <location>
        <begin position="18"/>
        <end position="77"/>
    </location>
</feature>
<reference evidence="3 4" key="1">
    <citation type="submission" date="2015-03" db="EMBL/GenBank/DDBJ databases">
        <title>Draft genome of the nematode, Opisthorchis viverrini.</title>
        <authorList>
            <person name="Mitreva M."/>
        </authorList>
    </citation>
    <scope>NUCLEOTIDE SEQUENCE [LARGE SCALE GENOMIC DNA]</scope>
    <source>
        <strain evidence="3">Khon Kaen</strain>
    </source>
</reference>